<gene>
    <name evidence="1" type="ORF">MCHLO_09736</name>
</gene>
<evidence type="ECO:0000313" key="2">
    <source>
        <dbReference type="Proteomes" id="UP000815677"/>
    </source>
</evidence>
<name>A0ABQ0LNR1_MYCCL</name>
<sequence>MLPLSPQPAFTAAETLYKLPSWVASGTSALLRHQDVDDLAVSVRPLRRGRLGRLPCCLVSARLSRTARTAGDERATLRRDTECDIPR</sequence>
<organism evidence="1 2">
    <name type="scientific">Mycena chlorophos</name>
    <name type="common">Agaric fungus</name>
    <name type="synonym">Agaricus chlorophos</name>
    <dbReference type="NCBI Taxonomy" id="658473"/>
    <lineage>
        <taxon>Eukaryota</taxon>
        <taxon>Fungi</taxon>
        <taxon>Dikarya</taxon>
        <taxon>Basidiomycota</taxon>
        <taxon>Agaricomycotina</taxon>
        <taxon>Agaricomycetes</taxon>
        <taxon>Agaricomycetidae</taxon>
        <taxon>Agaricales</taxon>
        <taxon>Marasmiineae</taxon>
        <taxon>Mycenaceae</taxon>
        <taxon>Mycena</taxon>
    </lineage>
</organism>
<evidence type="ECO:0000313" key="1">
    <source>
        <dbReference type="EMBL" id="GAT52712.1"/>
    </source>
</evidence>
<reference evidence="1" key="1">
    <citation type="submission" date="2014-09" db="EMBL/GenBank/DDBJ databases">
        <title>Genome sequence of the luminous mushroom Mycena chlorophos for searching fungal bioluminescence genes.</title>
        <authorList>
            <person name="Tanaka Y."/>
            <person name="Kasuga D."/>
            <person name="Oba Y."/>
            <person name="Hase S."/>
            <person name="Sato K."/>
            <person name="Oba Y."/>
            <person name="Sakakibara Y."/>
        </authorList>
    </citation>
    <scope>NUCLEOTIDE SEQUENCE</scope>
</reference>
<proteinExistence type="predicted"/>
<protein>
    <submittedName>
        <fullName evidence="1">Uncharacterized protein</fullName>
    </submittedName>
</protein>
<dbReference type="EMBL" id="DF847878">
    <property type="protein sequence ID" value="GAT52712.1"/>
    <property type="molecule type" value="Genomic_DNA"/>
</dbReference>
<dbReference type="Proteomes" id="UP000815677">
    <property type="component" value="Unassembled WGS sequence"/>
</dbReference>
<accession>A0ABQ0LNR1</accession>
<keyword evidence="2" id="KW-1185">Reference proteome</keyword>